<evidence type="ECO:0000313" key="2">
    <source>
        <dbReference type="EMBL" id="KAL0400641.1"/>
    </source>
</evidence>
<reference evidence="2" key="1">
    <citation type="submission" date="2020-06" db="EMBL/GenBank/DDBJ databases">
        <authorList>
            <person name="Li T."/>
            <person name="Hu X."/>
            <person name="Zhang T."/>
            <person name="Song X."/>
            <person name="Zhang H."/>
            <person name="Dai N."/>
            <person name="Sheng W."/>
            <person name="Hou X."/>
            <person name="Wei L."/>
        </authorList>
    </citation>
    <scope>NUCLEOTIDE SEQUENCE</scope>
    <source>
        <strain evidence="2">KEN1</strain>
        <tissue evidence="2">Leaf</tissue>
    </source>
</reference>
<dbReference type="Gene3D" id="1.10.510.10">
    <property type="entry name" value="Transferase(Phosphotransferase) domain 1"/>
    <property type="match status" value="1"/>
</dbReference>
<comment type="caution">
    <text evidence="2">The sequence shown here is derived from an EMBL/GenBank/DDBJ whole genome shotgun (WGS) entry which is preliminary data.</text>
</comment>
<name>A0AAW2T6Y3_9LAMI</name>
<dbReference type="PANTHER" id="PTHR48010">
    <property type="entry name" value="OS05G0588300 PROTEIN"/>
    <property type="match status" value="1"/>
</dbReference>
<proteinExistence type="predicted"/>
<gene>
    <name evidence="2" type="ORF">Slati_4094000</name>
</gene>
<dbReference type="InterPro" id="IPR001245">
    <property type="entry name" value="Ser-Thr/Tyr_kinase_cat_dom"/>
</dbReference>
<dbReference type="GO" id="GO:0004672">
    <property type="term" value="F:protein kinase activity"/>
    <property type="evidence" value="ECO:0007669"/>
    <property type="project" value="InterPro"/>
</dbReference>
<organism evidence="2">
    <name type="scientific">Sesamum latifolium</name>
    <dbReference type="NCBI Taxonomy" id="2727402"/>
    <lineage>
        <taxon>Eukaryota</taxon>
        <taxon>Viridiplantae</taxon>
        <taxon>Streptophyta</taxon>
        <taxon>Embryophyta</taxon>
        <taxon>Tracheophyta</taxon>
        <taxon>Spermatophyta</taxon>
        <taxon>Magnoliopsida</taxon>
        <taxon>eudicotyledons</taxon>
        <taxon>Gunneridae</taxon>
        <taxon>Pentapetalae</taxon>
        <taxon>asterids</taxon>
        <taxon>lamiids</taxon>
        <taxon>Lamiales</taxon>
        <taxon>Pedaliaceae</taxon>
        <taxon>Sesamum</taxon>
    </lineage>
</organism>
<dbReference type="AlphaFoldDB" id="A0AAW2T6Y3"/>
<dbReference type="SUPFAM" id="SSF56112">
    <property type="entry name" value="Protein kinase-like (PK-like)"/>
    <property type="match status" value="1"/>
</dbReference>
<dbReference type="PROSITE" id="PS50011">
    <property type="entry name" value="PROTEIN_KINASE_DOM"/>
    <property type="match status" value="1"/>
</dbReference>
<protein>
    <submittedName>
        <fullName evidence="2">Inactive receptor kinase</fullName>
    </submittedName>
</protein>
<dbReference type="Pfam" id="PF07714">
    <property type="entry name" value="PK_Tyr_Ser-Thr"/>
    <property type="match status" value="1"/>
</dbReference>
<dbReference type="InterPro" id="IPR050994">
    <property type="entry name" value="At_inactive_RLKs"/>
</dbReference>
<dbReference type="EMBL" id="JACGWN010000015">
    <property type="protein sequence ID" value="KAL0400641.1"/>
    <property type="molecule type" value="Genomic_DNA"/>
</dbReference>
<dbReference type="InterPro" id="IPR011009">
    <property type="entry name" value="Kinase-like_dom_sf"/>
</dbReference>
<dbReference type="GO" id="GO:0005524">
    <property type="term" value="F:ATP binding"/>
    <property type="evidence" value="ECO:0007669"/>
    <property type="project" value="InterPro"/>
</dbReference>
<dbReference type="InterPro" id="IPR000719">
    <property type="entry name" value="Prot_kinase_dom"/>
</dbReference>
<dbReference type="PANTHER" id="PTHR48010:SF1">
    <property type="entry name" value="PROTEIN KINASE DOMAIN-CONTAINING PROTEIN"/>
    <property type="match status" value="1"/>
</dbReference>
<sequence length="305" mass="34196">MSMIYDNWERLVAAVLKREDIRQLCHLPSRSPSICSESLDFSASFQSSDVQLQERNSSLQKPVSRVVFLGGSSPDFLLKDIVKGFHGHLGDGIFSTSYISELLQDVEVSDQEFLVSGTKVVIKVLSEVKMPEEEFKQQMKIFGNCRHENVAAPFAYYFSNKPNGNRVIYDYHSQGSVSDMLRGKSRNVNWETRLRIAIGAARGVAHIHAQSGGKLAHGNIKASNIFLNSKQYGCVSDFSLAGIMVPPRRQGNPWYHASPYNSKSISQENDVYSFGNLLLELLTGKSSMEPHGYEGDWDLETWVFS</sequence>
<evidence type="ECO:0000259" key="1">
    <source>
        <dbReference type="PROSITE" id="PS50011"/>
    </source>
</evidence>
<accession>A0AAW2T6Y3</accession>
<keyword evidence="2" id="KW-0808">Transferase</keyword>
<keyword evidence="2" id="KW-0418">Kinase</keyword>
<feature type="domain" description="Protein kinase" evidence="1">
    <location>
        <begin position="83"/>
        <end position="305"/>
    </location>
</feature>
<reference evidence="2" key="2">
    <citation type="journal article" date="2024" name="Plant">
        <title>Genomic evolution and insights into agronomic trait innovations of Sesamum species.</title>
        <authorList>
            <person name="Miao H."/>
            <person name="Wang L."/>
            <person name="Qu L."/>
            <person name="Liu H."/>
            <person name="Sun Y."/>
            <person name="Le M."/>
            <person name="Wang Q."/>
            <person name="Wei S."/>
            <person name="Zheng Y."/>
            <person name="Lin W."/>
            <person name="Duan Y."/>
            <person name="Cao H."/>
            <person name="Xiong S."/>
            <person name="Wang X."/>
            <person name="Wei L."/>
            <person name="Li C."/>
            <person name="Ma Q."/>
            <person name="Ju M."/>
            <person name="Zhao R."/>
            <person name="Li G."/>
            <person name="Mu C."/>
            <person name="Tian Q."/>
            <person name="Mei H."/>
            <person name="Zhang T."/>
            <person name="Gao T."/>
            <person name="Zhang H."/>
        </authorList>
    </citation>
    <scope>NUCLEOTIDE SEQUENCE</scope>
    <source>
        <strain evidence="2">KEN1</strain>
    </source>
</reference>
<keyword evidence="2" id="KW-0675">Receptor</keyword>